<comment type="caution">
    <text evidence="2">The sequence shown here is derived from an EMBL/GenBank/DDBJ whole genome shotgun (WGS) entry which is preliminary data.</text>
</comment>
<proteinExistence type="inferred from homology"/>
<dbReference type="InterPro" id="IPR005322">
    <property type="entry name" value="Peptidase_C69"/>
</dbReference>
<protein>
    <recommendedName>
        <fullName evidence="5">Secernin-2</fullName>
    </recommendedName>
</protein>
<dbReference type="Gene3D" id="3.60.60.10">
    <property type="entry name" value="Penicillin V Acylase, Chain A"/>
    <property type="match status" value="1"/>
</dbReference>
<dbReference type="PANTHER" id="PTHR12994">
    <property type="entry name" value="SECERNIN"/>
    <property type="match status" value="1"/>
</dbReference>
<sequence>MIMLHKPAWCWGAEMGSNEYGVCIGNDAVHTKIAYDSREPALIGLDIVRLALQRSKTAEDAMKTICNLVETYGQGGSCFDVSANLPYGYDNSFLIVDRTGGWIVETCDRVWVAKKLTEGYHSISSVLTIGVDYDLTSKNLETFAKEKHLWDGSGKLNFAKTFQGPSPCTDLRLENGRKLLEKTTVNNKFSVLDMMDILRDEQSGICMSDKGDMFRTTSSQISVLKTGNDKNKFLHCHFFTGTPNPKISLFKPFIFSKQAEIGILTISPPIEIESTRAHPLYVTHRNLTQEQLNEVNLDEFEREGIKEILSKLKNDDGDDKIEDLSTLFHDAVLAEMELLNQH</sequence>
<gene>
    <name evidence="2" type="ORF">GPM918_LOCUS1650</name>
    <name evidence="3" type="ORF">SRO942_LOCUS1650</name>
</gene>
<dbReference type="OrthoDB" id="5175656at2759"/>
<reference evidence="2" key="1">
    <citation type="submission" date="2021-02" db="EMBL/GenBank/DDBJ databases">
        <authorList>
            <person name="Nowell W R."/>
        </authorList>
    </citation>
    <scope>NUCLEOTIDE SEQUENCE</scope>
</reference>
<dbReference type="EMBL" id="CAJOBC010000161">
    <property type="protein sequence ID" value="CAF3547345.1"/>
    <property type="molecule type" value="Genomic_DNA"/>
</dbReference>
<evidence type="ECO:0000313" key="3">
    <source>
        <dbReference type="EMBL" id="CAF3547345.1"/>
    </source>
</evidence>
<dbReference type="GO" id="GO:0070004">
    <property type="term" value="F:cysteine-type exopeptidase activity"/>
    <property type="evidence" value="ECO:0007669"/>
    <property type="project" value="InterPro"/>
</dbReference>
<name>A0A813QFE3_9BILA</name>
<dbReference type="PANTHER" id="PTHR12994:SF17">
    <property type="entry name" value="LD30995P"/>
    <property type="match status" value="1"/>
</dbReference>
<keyword evidence="4" id="KW-1185">Reference proteome</keyword>
<dbReference type="GO" id="GO:0016805">
    <property type="term" value="F:dipeptidase activity"/>
    <property type="evidence" value="ECO:0007669"/>
    <property type="project" value="InterPro"/>
</dbReference>
<dbReference type="Proteomes" id="UP000681722">
    <property type="component" value="Unassembled WGS sequence"/>
</dbReference>
<dbReference type="GO" id="GO:0006508">
    <property type="term" value="P:proteolysis"/>
    <property type="evidence" value="ECO:0007669"/>
    <property type="project" value="InterPro"/>
</dbReference>
<dbReference type="AlphaFoldDB" id="A0A813QFE3"/>
<evidence type="ECO:0008006" key="5">
    <source>
        <dbReference type="Google" id="ProtNLM"/>
    </source>
</evidence>
<comment type="similarity">
    <text evidence="1">Belongs to the peptidase C69 family. Secernin subfamily.</text>
</comment>
<organism evidence="2 4">
    <name type="scientific">Didymodactylos carnosus</name>
    <dbReference type="NCBI Taxonomy" id="1234261"/>
    <lineage>
        <taxon>Eukaryota</taxon>
        <taxon>Metazoa</taxon>
        <taxon>Spiralia</taxon>
        <taxon>Gnathifera</taxon>
        <taxon>Rotifera</taxon>
        <taxon>Eurotatoria</taxon>
        <taxon>Bdelloidea</taxon>
        <taxon>Philodinida</taxon>
        <taxon>Philodinidae</taxon>
        <taxon>Didymodactylos</taxon>
    </lineage>
</organism>
<evidence type="ECO:0000313" key="2">
    <source>
        <dbReference type="EMBL" id="CAF0765955.1"/>
    </source>
</evidence>
<accession>A0A813QFE3</accession>
<dbReference type="EMBL" id="CAJNOQ010000161">
    <property type="protein sequence ID" value="CAF0765955.1"/>
    <property type="molecule type" value="Genomic_DNA"/>
</dbReference>
<dbReference type="Proteomes" id="UP000663829">
    <property type="component" value="Unassembled WGS sequence"/>
</dbReference>
<evidence type="ECO:0000256" key="1">
    <source>
        <dbReference type="ARBA" id="ARBA00005705"/>
    </source>
</evidence>
<evidence type="ECO:0000313" key="4">
    <source>
        <dbReference type="Proteomes" id="UP000663829"/>
    </source>
</evidence>